<evidence type="ECO:0000256" key="8">
    <source>
        <dbReference type="SAM" id="Phobius"/>
    </source>
</evidence>
<evidence type="ECO:0000256" key="3">
    <source>
        <dbReference type="ARBA" id="ARBA00020827"/>
    </source>
</evidence>
<keyword evidence="6 8" id="KW-1133">Transmembrane helix</keyword>
<evidence type="ECO:0000313" key="9">
    <source>
        <dbReference type="EMBL" id="KAJ7104253.1"/>
    </source>
</evidence>
<organism evidence="9 10">
    <name type="scientific">Mycena belliarum</name>
    <dbReference type="NCBI Taxonomy" id="1033014"/>
    <lineage>
        <taxon>Eukaryota</taxon>
        <taxon>Fungi</taxon>
        <taxon>Dikarya</taxon>
        <taxon>Basidiomycota</taxon>
        <taxon>Agaricomycotina</taxon>
        <taxon>Agaricomycetes</taxon>
        <taxon>Agaricomycetidae</taxon>
        <taxon>Agaricales</taxon>
        <taxon>Marasmiineae</taxon>
        <taxon>Mycenaceae</taxon>
        <taxon>Mycena</taxon>
    </lineage>
</organism>
<dbReference type="EMBL" id="JARJCN010000001">
    <property type="protein sequence ID" value="KAJ7104253.1"/>
    <property type="molecule type" value="Genomic_DNA"/>
</dbReference>
<sequence>MSTPAEVAALQLIYAPNVQYNSTLTTVKFLAACFAGAVAGILGLQNWYGFALFLASTLFTSVCIQTINCHGHPAKYIADGWTGLLNPGQDNTSTFILVWTLFYGIVHGMSRVLCRYMALSGLSVYD</sequence>
<dbReference type="Pfam" id="PF07019">
    <property type="entry name" value="EMC6"/>
    <property type="match status" value="1"/>
</dbReference>
<dbReference type="Proteomes" id="UP001222325">
    <property type="component" value="Unassembled WGS sequence"/>
</dbReference>
<feature type="transmembrane region" description="Helical" evidence="8">
    <location>
        <begin position="94"/>
        <end position="114"/>
    </location>
</feature>
<dbReference type="GO" id="GO:0072546">
    <property type="term" value="C:EMC complex"/>
    <property type="evidence" value="ECO:0007669"/>
    <property type="project" value="InterPro"/>
</dbReference>
<evidence type="ECO:0000256" key="1">
    <source>
        <dbReference type="ARBA" id="ARBA00004477"/>
    </source>
</evidence>
<dbReference type="PANTHER" id="PTHR20994">
    <property type="entry name" value="ER MEMBRANE PROTEIN COMPLEX SUBUNIT 6"/>
    <property type="match status" value="1"/>
</dbReference>
<keyword evidence="10" id="KW-1185">Reference proteome</keyword>
<gene>
    <name evidence="9" type="ORF">B0H15DRAFT_809186</name>
</gene>
<feature type="transmembrane region" description="Helical" evidence="8">
    <location>
        <begin position="29"/>
        <end position="48"/>
    </location>
</feature>
<name>A0AAD6UNA0_9AGAR</name>
<dbReference type="PANTHER" id="PTHR20994:SF0">
    <property type="entry name" value="ER MEMBRANE PROTEIN COMPLEX SUBUNIT 6"/>
    <property type="match status" value="1"/>
</dbReference>
<dbReference type="AlphaFoldDB" id="A0AAD6UNA0"/>
<evidence type="ECO:0000313" key="10">
    <source>
        <dbReference type="Proteomes" id="UP001222325"/>
    </source>
</evidence>
<protein>
    <recommendedName>
        <fullName evidence="3">ER membrane protein complex subunit 6</fullName>
    </recommendedName>
</protein>
<keyword evidence="4 8" id="KW-0812">Transmembrane</keyword>
<evidence type="ECO:0000256" key="6">
    <source>
        <dbReference type="ARBA" id="ARBA00022989"/>
    </source>
</evidence>
<proteinExistence type="inferred from homology"/>
<keyword evidence="7 8" id="KW-0472">Membrane</keyword>
<comment type="subcellular location">
    <subcellularLocation>
        <location evidence="1">Endoplasmic reticulum membrane</location>
        <topology evidence="1">Multi-pass membrane protein</topology>
    </subcellularLocation>
</comment>
<dbReference type="InterPro" id="IPR008504">
    <property type="entry name" value="Emc6"/>
</dbReference>
<evidence type="ECO:0000256" key="5">
    <source>
        <dbReference type="ARBA" id="ARBA00022824"/>
    </source>
</evidence>
<evidence type="ECO:0000256" key="2">
    <source>
        <dbReference type="ARBA" id="ARBA00009436"/>
    </source>
</evidence>
<evidence type="ECO:0000256" key="7">
    <source>
        <dbReference type="ARBA" id="ARBA00023136"/>
    </source>
</evidence>
<reference evidence="9" key="1">
    <citation type="submission" date="2023-03" db="EMBL/GenBank/DDBJ databases">
        <title>Massive genome expansion in bonnet fungi (Mycena s.s.) driven by repeated elements and novel gene families across ecological guilds.</title>
        <authorList>
            <consortium name="Lawrence Berkeley National Laboratory"/>
            <person name="Harder C.B."/>
            <person name="Miyauchi S."/>
            <person name="Viragh M."/>
            <person name="Kuo A."/>
            <person name="Thoen E."/>
            <person name="Andreopoulos B."/>
            <person name="Lu D."/>
            <person name="Skrede I."/>
            <person name="Drula E."/>
            <person name="Henrissat B."/>
            <person name="Morin E."/>
            <person name="Kohler A."/>
            <person name="Barry K."/>
            <person name="LaButti K."/>
            <person name="Morin E."/>
            <person name="Salamov A."/>
            <person name="Lipzen A."/>
            <person name="Mereny Z."/>
            <person name="Hegedus B."/>
            <person name="Baldrian P."/>
            <person name="Stursova M."/>
            <person name="Weitz H."/>
            <person name="Taylor A."/>
            <person name="Grigoriev I.V."/>
            <person name="Nagy L.G."/>
            <person name="Martin F."/>
            <person name="Kauserud H."/>
        </authorList>
    </citation>
    <scope>NUCLEOTIDE SEQUENCE</scope>
    <source>
        <strain evidence="9">CBHHK173m</strain>
    </source>
</reference>
<dbReference type="GO" id="GO:0034975">
    <property type="term" value="P:protein folding in endoplasmic reticulum"/>
    <property type="evidence" value="ECO:0007669"/>
    <property type="project" value="TreeGrafter"/>
</dbReference>
<keyword evidence="5" id="KW-0256">Endoplasmic reticulum</keyword>
<dbReference type="GO" id="GO:0000045">
    <property type="term" value="P:autophagosome assembly"/>
    <property type="evidence" value="ECO:0007669"/>
    <property type="project" value="TreeGrafter"/>
</dbReference>
<accession>A0AAD6UNA0</accession>
<evidence type="ECO:0000256" key="4">
    <source>
        <dbReference type="ARBA" id="ARBA00022692"/>
    </source>
</evidence>
<dbReference type="InterPro" id="IPR029008">
    <property type="entry name" value="EMC6-like"/>
</dbReference>
<comment type="similarity">
    <text evidence="2">Belongs to the EMC6 family.</text>
</comment>
<comment type="caution">
    <text evidence="9">The sequence shown here is derived from an EMBL/GenBank/DDBJ whole genome shotgun (WGS) entry which is preliminary data.</text>
</comment>